<feature type="active site" description="Charge relay system" evidence="11">
    <location>
        <position position="303"/>
    </location>
</feature>
<feature type="binding site" evidence="11">
    <location>
        <position position="569"/>
    </location>
    <ligand>
        <name>Ca(2+)</name>
        <dbReference type="ChEBI" id="CHEBI:29108"/>
    </ligand>
</feature>
<keyword evidence="12" id="KW-0732">Signal</keyword>
<feature type="domain" description="Peptidase S53" evidence="13">
    <location>
        <begin position="215"/>
        <end position="609"/>
    </location>
</feature>
<dbReference type="InterPro" id="IPR036852">
    <property type="entry name" value="Peptidase_S8/S53_dom_sf"/>
</dbReference>
<dbReference type="GeneID" id="92075684"/>
<dbReference type="CDD" id="cd11377">
    <property type="entry name" value="Pro-peptidase_S53"/>
    <property type="match status" value="1"/>
</dbReference>
<dbReference type="InterPro" id="IPR015366">
    <property type="entry name" value="S53_propep"/>
</dbReference>
<dbReference type="SUPFAM" id="SSF54897">
    <property type="entry name" value="Protease propeptides/inhibitors"/>
    <property type="match status" value="1"/>
</dbReference>
<keyword evidence="8 11" id="KW-0720">Serine protease</keyword>
<evidence type="ECO:0000256" key="12">
    <source>
        <dbReference type="SAM" id="SignalP"/>
    </source>
</evidence>
<sequence>MGRFAVAFLALLAPTAVVSSPIKARTPYQVKETHHAPRGWKRVERASADQVMNIQIGLKQSNFEELERHLYEVSDPAHARYGQHLSQQEVKDLVKPSDEALDLVHEWLQDNGVAPAGYSTAKDWISVTLPVDKIESLLDTKYHTYEHADGSRVARTSKWSLPAHLHDHIDTIQPTTSFFRARAERFDHVLDAGWIPPAYTPPSNSTLNKVCNISSVTPECFQTLYGTKGYKTRAADVNKVGFTNYLGEHPIRSDTEKFLAKYHPEAVSSARDFKQFTIANGPGDGPITQEELADGTDKEANLDVQAIAGISWGTPIESYSTGGSPPFIPSQMAPDNTNEPYLVWLDYLLSQPSIPQVISTSYSDDEQTVPRSYANRVCQEFARAGARGTSILFSSGDDGVGPDGGVCVSNDGKNTTQFLPGFPSSCPYVTTIGATMKFQPEVVAYRPPFDRAGKHYGAYTSGGGFSNYFEAPKYQKQVTEAYVKSLNGTFDGLYNKKGRGYPDISAQGMYFAYFYNGTEGTISGTSASCPLTGGIISLLNDARIASGMPPMGFLNPWIYSVGRKGVNDITSGSAHGCDTAGFPAQKGWDPVTGFGTPIFPELVKLAGASFS</sequence>
<evidence type="ECO:0000259" key="13">
    <source>
        <dbReference type="PROSITE" id="PS51695"/>
    </source>
</evidence>
<dbReference type="RefSeq" id="XP_066702484.1">
    <property type="nucleotide sequence ID" value="XM_066842622.1"/>
</dbReference>
<dbReference type="Pfam" id="PF09286">
    <property type="entry name" value="Pro-kuma_activ"/>
    <property type="match status" value="1"/>
</dbReference>
<accession>A0ABR1QKP1</accession>
<dbReference type="CDD" id="cd04056">
    <property type="entry name" value="Peptidases_S53"/>
    <property type="match status" value="1"/>
</dbReference>
<comment type="function">
    <text evidence="2">Secreted tripeptidyl-peptidase which degrades proteins at acidic pHs and is involved in virulence.</text>
</comment>
<evidence type="ECO:0000256" key="9">
    <source>
        <dbReference type="ARBA" id="ARBA00022837"/>
    </source>
</evidence>
<dbReference type="Gene3D" id="3.40.50.200">
    <property type="entry name" value="Peptidase S8/S53 domain"/>
    <property type="match status" value="1"/>
</dbReference>
<name>A0ABR1QKP1_9PEZI</name>
<proteinExistence type="predicted"/>
<dbReference type="SUPFAM" id="SSF52743">
    <property type="entry name" value="Subtilisin-like"/>
    <property type="match status" value="1"/>
</dbReference>
<evidence type="ECO:0000256" key="1">
    <source>
        <dbReference type="ARBA" id="ARBA00001910"/>
    </source>
</evidence>
<dbReference type="EC" id="3.4.14.10" evidence="4"/>
<evidence type="ECO:0000256" key="11">
    <source>
        <dbReference type="PROSITE-ProRule" id="PRU01032"/>
    </source>
</evidence>
<keyword evidence="9 11" id="KW-0106">Calcium</keyword>
<comment type="subcellular location">
    <subcellularLocation>
        <location evidence="3">Secreted</location>
        <location evidence="3">Extracellular space</location>
    </subcellularLocation>
</comment>
<comment type="caution">
    <text evidence="14">The sequence shown here is derived from an EMBL/GenBank/DDBJ whole genome shotgun (WGS) entry which is preliminary data.</text>
</comment>
<dbReference type="PANTHER" id="PTHR14218:SF39">
    <property type="entry name" value="PEPTIDASE S53 DOMAIN-CONTAINING PROTEIN"/>
    <property type="match status" value="1"/>
</dbReference>
<dbReference type="InterPro" id="IPR050819">
    <property type="entry name" value="Tripeptidyl-peptidase_I"/>
</dbReference>
<keyword evidence="10" id="KW-0865">Zymogen</keyword>
<keyword evidence="6 11" id="KW-0479">Metal-binding</keyword>
<comment type="cofactor">
    <cofactor evidence="11">
        <name>Ca(2+)</name>
        <dbReference type="ChEBI" id="CHEBI:29108"/>
    </cofactor>
    <text evidence="11">Binds 1 Ca(2+) ion per subunit.</text>
</comment>
<evidence type="ECO:0000256" key="8">
    <source>
        <dbReference type="ARBA" id="ARBA00022825"/>
    </source>
</evidence>
<reference evidence="14 15" key="1">
    <citation type="submission" date="2023-01" db="EMBL/GenBank/DDBJ databases">
        <title>Analysis of 21 Apiospora genomes using comparative genomics revels a genus with tremendous synthesis potential of carbohydrate active enzymes and secondary metabolites.</title>
        <authorList>
            <person name="Sorensen T."/>
        </authorList>
    </citation>
    <scope>NUCLEOTIDE SEQUENCE [LARGE SCALE GENOMIC DNA]</scope>
    <source>
        <strain evidence="14 15">CBS 24483</strain>
    </source>
</reference>
<dbReference type="Pfam" id="PF00082">
    <property type="entry name" value="Peptidase_S8"/>
    <property type="match status" value="1"/>
</dbReference>
<comment type="catalytic activity">
    <reaction evidence="1">
        <text>Release of an N-terminal tripeptide from a polypeptide.</text>
        <dbReference type="EC" id="3.4.14.10"/>
    </reaction>
</comment>
<dbReference type="Proteomes" id="UP001391051">
    <property type="component" value="Unassembled WGS sequence"/>
</dbReference>
<evidence type="ECO:0000256" key="4">
    <source>
        <dbReference type="ARBA" id="ARBA00012462"/>
    </source>
</evidence>
<evidence type="ECO:0000256" key="7">
    <source>
        <dbReference type="ARBA" id="ARBA00022801"/>
    </source>
</evidence>
<feature type="binding site" evidence="11">
    <location>
        <position position="589"/>
    </location>
    <ligand>
        <name>Ca(2+)</name>
        <dbReference type="ChEBI" id="CHEBI:29108"/>
    </ligand>
</feature>
<dbReference type="PANTHER" id="PTHR14218">
    <property type="entry name" value="PROTEASE S8 TRIPEPTIDYL PEPTIDASE I CLN2"/>
    <property type="match status" value="1"/>
</dbReference>
<dbReference type="EMBL" id="JAQQWE010000004">
    <property type="protein sequence ID" value="KAK7957178.1"/>
    <property type="molecule type" value="Genomic_DNA"/>
</dbReference>
<evidence type="ECO:0000256" key="3">
    <source>
        <dbReference type="ARBA" id="ARBA00004239"/>
    </source>
</evidence>
<dbReference type="PROSITE" id="PS51695">
    <property type="entry name" value="SEDOLISIN"/>
    <property type="match status" value="1"/>
</dbReference>
<evidence type="ECO:0000313" key="14">
    <source>
        <dbReference type="EMBL" id="KAK7957178.1"/>
    </source>
</evidence>
<feature type="binding site" evidence="11">
    <location>
        <position position="587"/>
    </location>
    <ligand>
        <name>Ca(2+)</name>
        <dbReference type="ChEBI" id="CHEBI:29108"/>
    </ligand>
</feature>
<evidence type="ECO:0000256" key="5">
    <source>
        <dbReference type="ARBA" id="ARBA00022670"/>
    </source>
</evidence>
<evidence type="ECO:0000256" key="6">
    <source>
        <dbReference type="ARBA" id="ARBA00022723"/>
    </source>
</evidence>
<organism evidence="14 15">
    <name type="scientific">Apiospora aurea</name>
    <dbReference type="NCBI Taxonomy" id="335848"/>
    <lineage>
        <taxon>Eukaryota</taxon>
        <taxon>Fungi</taxon>
        <taxon>Dikarya</taxon>
        <taxon>Ascomycota</taxon>
        <taxon>Pezizomycotina</taxon>
        <taxon>Sordariomycetes</taxon>
        <taxon>Xylariomycetidae</taxon>
        <taxon>Amphisphaeriales</taxon>
        <taxon>Apiosporaceae</taxon>
        <taxon>Apiospora</taxon>
    </lineage>
</organism>
<feature type="binding site" evidence="11">
    <location>
        <position position="568"/>
    </location>
    <ligand>
        <name>Ca(2+)</name>
        <dbReference type="ChEBI" id="CHEBI:29108"/>
    </ligand>
</feature>
<protein>
    <recommendedName>
        <fullName evidence="4">tripeptidyl-peptidase II</fullName>
        <ecNumber evidence="4">3.4.14.10</ecNumber>
    </recommendedName>
</protein>
<keyword evidence="15" id="KW-1185">Reference proteome</keyword>
<feature type="signal peptide" evidence="12">
    <location>
        <begin position="1"/>
        <end position="19"/>
    </location>
</feature>
<keyword evidence="7 11" id="KW-0378">Hydrolase</keyword>
<dbReference type="InterPro" id="IPR030400">
    <property type="entry name" value="Sedolisin_dom"/>
</dbReference>
<gene>
    <name evidence="14" type="ORF">PG986_006400</name>
</gene>
<evidence type="ECO:0000256" key="2">
    <source>
        <dbReference type="ARBA" id="ARBA00002451"/>
    </source>
</evidence>
<feature type="chain" id="PRO_5046066267" description="tripeptidyl-peptidase II" evidence="12">
    <location>
        <begin position="20"/>
        <end position="611"/>
    </location>
</feature>
<dbReference type="SMART" id="SM00944">
    <property type="entry name" value="Pro-kuma_activ"/>
    <property type="match status" value="1"/>
</dbReference>
<evidence type="ECO:0000256" key="10">
    <source>
        <dbReference type="ARBA" id="ARBA00023145"/>
    </source>
</evidence>
<feature type="active site" description="Charge relay system" evidence="11">
    <location>
        <position position="526"/>
    </location>
</feature>
<feature type="active site" description="Charge relay system" evidence="11">
    <location>
        <position position="299"/>
    </location>
</feature>
<evidence type="ECO:0000313" key="15">
    <source>
        <dbReference type="Proteomes" id="UP001391051"/>
    </source>
</evidence>
<dbReference type="InterPro" id="IPR000209">
    <property type="entry name" value="Peptidase_S8/S53_dom"/>
</dbReference>
<keyword evidence="5 11" id="KW-0645">Protease</keyword>